<dbReference type="FunFam" id="1.20.120.1900:FF:000020">
    <property type="entry name" value="Spindle pole body component"/>
    <property type="match status" value="1"/>
</dbReference>
<dbReference type="GO" id="GO:0000922">
    <property type="term" value="C:spindle pole"/>
    <property type="evidence" value="ECO:0007669"/>
    <property type="project" value="InterPro"/>
</dbReference>
<feature type="region of interest" description="Disordered" evidence="6">
    <location>
        <begin position="1"/>
        <end position="75"/>
    </location>
</feature>
<feature type="region of interest" description="Disordered" evidence="6">
    <location>
        <begin position="92"/>
        <end position="130"/>
    </location>
</feature>
<dbReference type="InterPro" id="IPR041470">
    <property type="entry name" value="GCP_N"/>
</dbReference>
<comment type="subcellular location">
    <subcellularLocation>
        <location evidence="1">Cytoplasm</location>
        <location evidence="1">Cytoskeleton</location>
    </subcellularLocation>
</comment>
<evidence type="ECO:0000313" key="12">
    <source>
        <dbReference type="Proteomes" id="UP000318821"/>
    </source>
</evidence>
<dbReference type="GO" id="GO:0051011">
    <property type="term" value="F:microtubule minus-end binding"/>
    <property type="evidence" value="ECO:0007669"/>
    <property type="project" value="TreeGrafter"/>
</dbReference>
<gene>
    <name evidence="9" type="ORF">CGC20_12710</name>
    <name evidence="10" type="ORF">CGC21_22875</name>
</gene>
<feature type="compositionally biased region" description="Low complexity" evidence="6">
    <location>
        <begin position="46"/>
        <end position="59"/>
    </location>
</feature>
<evidence type="ECO:0000256" key="2">
    <source>
        <dbReference type="ARBA" id="ARBA00010337"/>
    </source>
</evidence>
<dbReference type="GO" id="GO:0007020">
    <property type="term" value="P:microtubule nucleation"/>
    <property type="evidence" value="ECO:0007669"/>
    <property type="project" value="InterPro"/>
</dbReference>
<dbReference type="Pfam" id="PF17681">
    <property type="entry name" value="GCP_N_terminal"/>
    <property type="match status" value="1"/>
</dbReference>
<dbReference type="VEuPathDB" id="TriTrypDB:LdBPK_282980.1"/>
<dbReference type="Pfam" id="PF04130">
    <property type="entry name" value="GCP_C_terminal"/>
    <property type="match status" value="1"/>
</dbReference>
<dbReference type="GO" id="GO:0000930">
    <property type="term" value="C:gamma-tubulin complex"/>
    <property type="evidence" value="ECO:0007669"/>
    <property type="project" value="TreeGrafter"/>
</dbReference>
<dbReference type="EMBL" id="RHLC01000012">
    <property type="protein sequence ID" value="TPP54416.1"/>
    <property type="molecule type" value="Genomic_DNA"/>
</dbReference>
<evidence type="ECO:0000256" key="3">
    <source>
        <dbReference type="ARBA" id="ARBA00022490"/>
    </source>
</evidence>
<dbReference type="GO" id="GO:0000278">
    <property type="term" value="P:mitotic cell cycle"/>
    <property type="evidence" value="ECO:0007669"/>
    <property type="project" value="TreeGrafter"/>
</dbReference>
<feature type="domain" description="Gamma tubulin complex component protein N-terminal" evidence="8">
    <location>
        <begin position="230"/>
        <end position="508"/>
    </location>
</feature>
<feature type="domain" description="Gamma tubulin complex component C-terminal" evidence="7">
    <location>
        <begin position="511"/>
        <end position="815"/>
    </location>
</feature>
<dbReference type="GO" id="GO:0051225">
    <property type="term" value="P:spindle assembly"/>
    <property type="evidence" value="ECO:0007669"/>
    <property type="project" value="TreeGrafter"/>
</dbReference>
<proteinExistence type="inferred from homology"/>
<feature type="compositionally biased region" description="Polar residues" evidence="6">
    <location>
        <begin position="112"/>
        <end position="130"/>
    </location>
</feature>
<dbReference type="PANTHER" id="PTHR19302:SF14">
    <property type="entry name" value="GAMMA-TUBULIN COMPLEX COMPONENT 3"/>
    <property type="match status" value="1"/>
</dbReference>
<sequence>MSSPRDTVSPVQAIGESRAGHSPFTEQLPTASPRSSHTAAVLETASASSPSLSSSVSRSNEFALPRRDMTVGGSNGPRVIPFYAAAAPINKESSGGNAGSQQRPSSAAVWTRANTAPGSSSRTVSIPSLSDTTSGAAILRPILADHELPGKLFGASGALRQSGSRERSLADYRRGSLPSIGAPTATTATRCDPSGGSEHPGDFSSVDGLTSFKATRGGGQPIEDSLFYADVLFMWMGVNHTQYFTYDPSADVYRLAPDTGGAMQQQAAEVFQECGVLARHIDVALRQPSATGDSFLQQSLRSALRRQLTQYHYLVSMLRERRSPPLHIGDLVVAYKRVHPKLWVMDCVLRETQHVKGGELASRMQQLVQHGSHRLASLLHDIYIETVSPLLHMTVESITKGDVCDPMREFYIVPMDSIDDAAENFWVAKYVLNTEMLPRTVPESVAQDILLVTKNIRFICRCCRAKQWRMDPSLVAEAERATFDTLPAVVHRALVFTNTAVLRLIREEFQLHEVLRLVNAFLLVGYGDFYELLITKLEPVLSKMSSAVPVSVVRDQVLSALAEIAPYARHLDTDRFALLHCELVKDEAKLGWDTFVMTMPVPSPLNNVFDHGAMKVYRRLFRLMFRVKVAEVALKKAWRQNVVLDRLISSVQRTMQERSAWREVAADAHLLGLQLNHFVNNLWSYLVAEVCTVAQDLLLKAVEQCASMDDIRTAHNTYLAYLTQRSLLHTDCATIRMNVENILTIVREYCGSQALLASLLQRGSGDLSTVKRQYQGLTDDFHREMSSLLTTLEEQHVNFDFLNFLLLRLNFNRFYHDTSDTAYNTEF</sequence>
<dbReference type="VEuPathDB" id="TriTrypDB:LDHU3_28.3960"/>
<evidence type="ECO:0000256" key="4">
    <source>
        <dbReference type="ARBA" id="ARBA00022701"/>
    </source>
</evidence>
<evidence type="ECO:0000256" key="6">
    <source>
        <dbReference type="SAM" id="MobiDB-lite"/>
    </source>
</evidence>
<comment type="similarity">
    <text evidence="2">Belongs to the TUBGCP family.</text>
</comment>
<dbReference type="GO" id="GO:0005874">
    <property type="term" value="C:microtubule"/>
    <property type="evidence" value="ECO:0007669"/>
    <property type="project" value="UniProtKB-KW"/>
</dbReference>
<organism evidence="9 12">
    <name type="scientific">Leishmania donovani</name>
    <dbReference type="NCBI Taxonomy" id="5661"/>
    <lineage>
        <taxon>Eukaryota</taxon>
        <taxon>Discoba</taxon>
        <taxon>Euglenozoa</taxon>
        <taxon>Kinetoplastea</taxon>
        <taxon>Metakinetoplastina</taxon>
        <taxon>Trypanosomatida</taxon>
        <taxon>Trypanosomatidae</taxon>
        <taxon>Leishmaniinae</taxon>
        <taxon>Leishmania</taxon>
    </lineage>
</organism>
<evidence type="ECO:0000313" key="9">
    <source>
        <dbReference type="EMBL" id="TPP40357.1"/>
    </source>
</evidence>
<reference evidence="12" key="2">
    <citation type="submission" date="2019-02" db="EMBL/GenBank/DDBJ databases">
        <title>FDA dAtabase for Regulatory Grade micrObial Sequences (FDA-ARGOS): Supporting development and validation of Infectious Disease Dx tests.</title>
        <authorList>
            <person name="Duncan R."/>
            <person name="Fisher C."/>
            <person name="Tallon L."/>
            <person name="Sadzewicz L."/>
            <person name="Sengamalay N."/>
            <person name="Ott S."/>
            <person name="Godinez A."/>
            <person name="Nagaraj S."/>
            <person name="Vavikolanu K."/>
            <person name="Vyas G."/>
            <person name="Nadendla S."/>
            <person name="Aluvathingal J."/>
            <person name="Sichtig H."/>
        </authorList>
    </citation>
    <scope>NUCLEOTIDE SEQUENCE [LARGE SCALE GENOMIC DNA]</scope>
    <source>
        <strain evidence="12">FDAARGOS_360</strain>
    </source>
</reference>
<dbReference type="Gene3D" id="1.20.120.1900">
    <property type="entry name" value="Gamma-tubulin complex, C-terminal domain"/>
    <property type="match status" value="1"/>
</dbReference>
<reference evidence="9" key="1">
    <citation type="submission" date="2019-02" db="EMBL/GenBank/DDBJ databases">
        <title>FDA dAtabase for Regulatory Grade micrObial Sequences (FDA-ARGOS): Supporting development and validation of Infectious Disease Dx tests.</title>
        <authorList>
            <person name="Duncan R."/>
            <person name="Fisher C."/>
            <person name="Tallon L.J."/>
            <person name="Sadzewicz L."/>
            <person name="Sengamalay N."/>
            <person name="Ott S."/>
            <person name="Godinez A."/>
            <person name="Nagaraj S."/>
            <person name="Nadendla S."/>
            <person name="Sichtig H."/>
        </authorList>
    </citation>
    <scope>NUCLEOTIDE SEQUENCE</scope>
    <source>
        <strain evidence="9">FDAARGOS_360</strain>
        <strain evidence="10">FDAARGOS_361</strain>
    </source>
</reference>
<feature type="compositionally biased region" description="Polar residues" evidence="6">
    <location>
        <begin position="1"/>
        <end position="10"/>
    </location>
</feature>
<dbReference type="GO" id="GO:0051321">
    <property type="term" value="P:meiotic cell cycle"/>
    <property type="evidence" value="ECO:0007669"/>
    <property type="project" value="TreeGrafter"/>
</dbReference>
<evidence type="ECO:0000256" key="1">
    <source>
        <dbReference type="ARBA" id="ARBA00004245"/>
    </source>
</evidence>
<feature type="compositionally biased region" description="Basic and acidic residues" evidence="6">
    <location>
        <begin position="163"/>
        <end position="174"/>
    </location>
</feature>
<keyword evidence="5" id="KW-0206">Cytoskeleton</keyword>
<evidence type="ECO:0000313" key="10">
    <source>
        <dbReference type="EMBL" id="TPP54416.1"/>
    </source>
</evidence>
<dbReference type="PANTHER" id="PTHR19302">
    <property type="entry name" value="GAMMA TUBULIN COMPLEX PROTEIN"/>
    <property type="match status" value="1"/>
</dbReference>
<feature type="compositionally biased region" description="Polar residues" evidence="6">
    <location>
        <begin position="24"/>
        <end position="38"/>
    </location>
</feature>
<dbReference type="Proteomes" id="UP000318447">
    <property type="component" value="Unassembled WGS sequence"/>
</dbReference>
<evidence type="ECO:0000259" key="7">
    <source>
        <dbReference type="Pfam" id="PF04130"/>
    </source>
</evidence>
<keyword evidence="3" id="KW-0963">Cytoplasm</keyword>
<reference evidence="11" key="3">
    <citation type="submission" date="2019-02" db="EMBL/GenBank/DDBJ databases">
        <title>FDA dAtabase for Regulatory Grade micrObial Sequences (FDA-ARGOS): Supporting development and validation of Infectious Disease Dx tests.</title>
        <authorList>
            <person name="Duncan R."/>
            <person name="Fisher C."/>
            <person name="Tallon L."/>
            <person name="Sadzewicz L."/>
            <person name="Sengamalay N."/>
            <person name="Ott S."/>
            <person name="Godinez A."/>
            <person name="Nagaraj S."/>
            <person name="Vavikolanu K."/>
            <person name="Nadendla S."/>
            <person name="Aluvathingal J."/>
            <person name="Sichtig H."/>
        </authorList>
    </citation>
    <scope>NUCLEOTIDE SEQUENCE [LARGE SCALE GENOMIC DNA]</scope>
    <source>
        <strain evidence="11">FDAARGOS_361</strain>
    </source>
</reference>
<dbReference type="InterPro" id="IPR040457">
    <property type="entry name" value="GCP_C"/>
</dbReference>
<accession>A0A504X5M2</accession>
<evidence type="ECO:0000313" key="11">
    <source>
        <dbReference type="Proteomes" id="UP000318447"/>
    </source>
</evidence>
<feature type="region of interest" description="Disordered" evidence="6">
    <location>
        <begin position="154"/>
        <end position="204"/>
    </location>
</feature>
<dbReference type="GO" id="GO:0031122">
    <property type="term" value="P:cytoplasmic microtubule organization"/>
    <property type="evidence" value="ECO:0007669"/>
    <property type="project" value="TreeGrafter"/>
</dbReference>
<evidence type="ECO:0000256" key="5">
    <source>
        <dbReference type="ARBA" id="ARBA00023212"/>
    </source>
</evidence>
<keyword evidence="4" id="KW-0493">Microtubule</keyword>
<dbReference type="EMBL" id="RHLD01000012">
    <property type="protein sequence ID" value="TPP40357.1"/>
    <property type="molecule type" value="Genomic_DNA"/>
</dbReference>
<dbReference type="VEuPathDB" id="TriTrypDB:LdCL_280034700"/>
<name>A0A504X5M2_LEIDO</name>
<dbReference type="InterPro" id="IPR007259">
    <property type="entry name" value="GCP"/>
</dbReference>
<protein>
    <submittedName>
        <fullName evidence="9">Spc97 / Spc98 family protein</fullName>
    </submittedName>
</protein>
<dbReference type="AlphaFoldDB" id="A0A504X5M2"/>
<feature type="compositionally biased region" description="Polar residues" evidence="6">
    <location>
        <begin position="92"/>
        <end position="105"/>
    </location>
</feature>
<evidence type="ECO:0000259" key="8">
    <source>
        <dbReference type="Pfam" id="PF17681"/>
    </source>
</evidence>
<dbReference type="GO" id="GO:0043015">
    <property type="term" value="F:gamma-tubulin binding"/>
    <property type="evidence" value="ECO:0007669"/>
    <property type="project" value="InterPro"/>
</dbReference>
<dbReference type="InterPro" id="IPR042241">
    <property type="entry name" value="GCP_C_sf"/>
</dbReference>
<comment type="caution">
    <text evidence="9">The sequence shown here is derived from an EMBL/GenBank/DDBJ whole genome shotgun (WGS) entry which is preliminary data.</text>
</comment>
<dbReference type="Proteomes" id="UP000318821">
    <property type="component" value="Unassembled WGS sequence"/>
</dbReference>